<comment type="similarity">
    <text evidence="2">Belongs to the amidase family.</text>
</comment>
<dbReference type="InterPro" id="IPR023631">
    <property type="entry name" value="Amidase_dom"/>
</dbReference>
<dbReference type="InterPro" id="IPR015424">
    <property type="entry name" value="PyrdxlP-dep_Trfase"/>
</dbReference>
<dbReference type="Gene3D" id="2.60.120.10">
    <property type="entry name" value="Jelly Rolls"/>
    <property type="match status" value="2"/>
</dbReference>
<sequence length="1346" mass="147703">MTKNATARHCLALSTWRDVTAQRQSEKERIIQEWSERILGTPIPLMPHLTVTNVVEWPYKSGQLSARQIEITDSEPSQLLKMLASGAWTAQEVLLAFIARCIIAHHLTNPLTDPMFDQGFRRAVELDDYHRRTGKTVGPFHGLPISLKDVFNIQGIKPTTLGFVARANAHPLHSDELVNRLSAAGAIFYCKTNIPQSLMSGECHNFLFGRTATPYNTTLSAGGSSGGEGSLIALGGSPLGIGSDIAGSIRTPANFNGIYGLCPTNGRFPLHDAEQSNAGYLINGVAGPLSKSIDGLEVYARTLLSLKPWEWDSACERLPWDEQVYQETLLIGLSGKRQLCIGFVANDGIATPHPPIQRGMRETRAALEKAGVQVVDVQLFDGTEGMWEMITRIFNADGGKAFREEIAKSGEPISEDIELANPQDAMSVRQLLDHGKKILKIRQNILSRWQRTSSLTATGRPVDMFVLPSGCHVASPHGTMKYWLYEAISNILDWTCATIPVGHVDLLKDPKPGNGGDFKPLSSLDRDNWNLYSPELYSDAPICLQDSLPMTLAMATNVVVITDAGTLAPEIKDEIGAYSDIVGSRSDVNAPIVAGIWDLFDRKTPTESFTAEWDEMKYIVKDTVTNQSYELKPGSLLWIPKGSRASFTKSKGLSTIYVEQRHGEGNFKTGSEAKASCDLRSKLATLIDNFVAENPSSLAAHKRAQETLAGGNTRSVLHGDPFALYMEGGQGPYLYSVDKREYLDFVSDYSAAFYGHSNPAIAEAISSALSTGFSLGSVTRKECHLGERIKRRFPSMERDSLPMTLAMATNVVVITDAGTLAPEIKDEIGAYSDIVGSRSDVNAPIVAGIWDLFDRKTPTESFTAEWDEMKYIVKGTAVITDTVTNQSYELKPGSLLWIPKGSRASFTKSKGLSTIYVEQRHGEGNFKTGSEAKASCDLRSKLATLIDNFVAENPSSLAAHKRAQETLAGGNTRSVLHGDPFALYMEGGQGPYLYSVDKREYLDFVSDYSAAFYGHSNPAIAEAISSALSTGFSLGSVTRKECHLGERIKRRFPSMERVRFCNSGTEANTCALVTATEFTGRTKILVFDNGYHDGTLNFGSGDNKLNFPHDFIFGTYNNIEANQKHISSDLAAIIVEPMLSAGGQIPATREFLSFLRKTADVTGAVLIFDEVVTSRLHINGLQGFHKIMPDMTTLGQYIGGGLPFGALGGRSDIMALYETRTQKLSHSGTFNNNVFTISAALAAIELVSEDEIHRVNKLGDTIRNKISEICAAHHLSDLRITGFGSAIGLQFLREDRDLLKGLFFYYMLQHGICIGRRGFLFLNMCHTEDHVQRFLTAFQKFVEEFK</sequence>
<dbReference type="Gene3D" id="3.90.1300.10">
    <property type="entry name" value="Amidase signature (AS) domain"/>
    <property type="match status" value="1"/>
</dbReference>
<accession>N1RC09</accession>
<proteinExistence type="inferred from homology"/>
<dbReference type="SUPFAM" id="SSF51182">
    <property type="entry name" value="RmlC-like cupins"/>
    <property type="match status" value="1"/>
</dbReference>
<dbReference type="Proteomes" id="UP000016929">
    <property type="component" value="Unassembled WGS sequence"/>
</dbReference>
<dbReference type="InterPro" id="IPR011051">
    <property type="entry name" value="RmlC_Cupin_sf"/>
</dbReference>
<gene>
    <name evidence="7" type="ORF">FOC4_g10014841</name>
</gene>
<dbReference type="PROSITE" id="PS00571">
    <property type="entry name" value="AMIDASES"/>
    <property type="match status" value="1"/>
</dbReference>
<reference evidence="8" key="2">
    <citation type="journal article" date="2014" name="PLoS ONE">
        <title>Genome and Transcriptome Analysis of the Fungal Pathogen Fusarium oxysporum f. sp. cubense Causing Banana Vascular Wilt Disease.</title>
        <authorList>
            <person name="Guo L."/>
            <person name="Han L."/>
            <person name="Yang L."/>
            <person name="Zeng H."/>
            <person name="Fan D."/>
            <person name="Zhu Y."/>
            <person name="Feng Y."/>
            <person name="Wang G."/>
            <person name="Peng C."/>
            <person name="Jiang X."/>
            <person name="Zhou D."/>
            <person name="Ni P."/>
            <person name="Liang C."/>
            <person name="Liu L."/>
            <person name="Wang J."/>
            <person name="Mao C."/>
            <person name="Fang X."/>
            <person name="Peng M."/>
            <person name="Huang J."/>
        </authorList>
    </citation>
    <scope>NUCLEOTIDE SEQUENCE [LARGE SCALE GENOMIC DNA]</scope>
    <source>
        <strain evidence="8">race 4</strain>
    </source>
</reference>
<dbReference type="HOGENOM" id="CLU_005778_0_0_1"/>
<dbReference type="InterPro" id="IPR020556">
    <property type="entry name" value="Amidase_CS"/>
</dbReference>
<dbReference type="PANTHER" id="PTHR46072">
    <property type="entry name" value="AMIDASE-RELATED-RELATED"/>
    <property type="match status" value="1"/>
</dbReference>
<dbReference type="SUPFAM" id="SSF75304">
    <property type="entry name" value="Amidase signature (AS) enzymes"/>
    <property type="match status" value="1"/>
</dbReference>
<dbReference type="InterPro" id="IPR015421">
    <property type="entry name" value="PyrdxlP-dep_Trfase_major"/>
</dbReference>
<evidence type="ECO:0000313" key="7">
    <source>
        <dbReference type="EMBL" id="EMT61772.1"/>
    </source>
</evidence>
<dbReference type="InterPro" id="IPR036928">
    <property type="entry name" value="AS_sf"/>
</dbReference>
<dbReference type="InterPro" id="IPR014710">
    <property type="entry name" value="RmlC-like_jellyroll"/>
</dbReference>
<dbReference type="InterPro" id="IPR005814">
    <property type="entry name" value="Aminotrans_3"/>
</dbReference>
<dbReference type="SUPFAM" id="SSF53383">
    <property type="entry name" value="PLP-dependent transferases"/>
    <property type="match status" value="2"/>
</dbReference>
<evidence type="ECO:0000256" key="2">
    <source>
        <dbReference type="ARBA" id="ARBA00009199"/>
    </source>
</evidence>
<dbReference type="STRING" id="1229665.N1RC09"/>
<dbReference type="OrthoDB" id="6428749at2759"/>
<evidence type="ECO:0000256" key="5">
    <source>
        <dbReference type="ARBA" id="ARBA00022898"/>
    </source>
</evidence>
<dbReference type="GO" id="GO:0030170">
    <property type="term" value="F:pyridoxal phosphate binding"/>
    <property type="evidence" value="ECO:0007669"/>
    <property type="project" value="InterPro"/>
</dbReference>
<evidence type="ECO:0000259" key="6">
    <source>
        <dbReference type="Pfam" id="PF01425"/>
    </source>
</evidence>
<dbReference type="GO" id="GO:0008483">
    <property type="term" value="F:transaminase activity"/>
    <property type="evidence" value="ECO:0007669"/>
    <property type="project" value="InterPro"/>
</dbReference>
<comment type="catalytic activity">
    <reaction evidence="1">
        <text>a monocarboxylic acid amide + H2O = a monocarboxylate + NH4(+)</text>
        <dbReference type="Rhea" id="RHEA:12020"/>
        <dbReference type="ChEBI" id="CHEBI:15377"/>
        <dbReference type="ChEBI" id="CHEBI:28938"/>
        <dbReference type="ChEBI" id="CHEBI:35757"/>
        <dbReference type="ChEBI" id="CHEBI:83628"/>
        <dbReference type="EC" id="3.5.1.4"/>
    </reaction>
</comment>
<feature type="domain" description="Amidase" evidence="6">
    <location>
        <begin position="92"/>
        <end position="506"/>
    </location>
</feature>
<protein>
    <recommendedName>
        <fullName evidence="3">amidase</fullName>
        <ecNumber evidence="3">3.5.1.4</ecNumber>
    </recommendedName>
</protein>
<evidence type="ECO:0000256" key="3">
    <source>
        <dbReference type="ARBA" id="ARBA00012922"/>
    </source>
</evidence>
<evidence type="ECO:0000256" key="4">
    <source>
        <dbReference type="ARBA" id="ARBA00022801"/>
    </source>
</evidence>
<keyword evidence="4" id="KW-0378">Hydrolase</keyword>
<dbReference type="Gene3D" id="3.40.640.10">
    <property type="entry name" value="Type I PLP-dependent aspartate aminotransferase-like (Major domain)"/>
    <property type="match status" value="2"/>
</dbReference>
<dbReference type="EMBL" id="KB726996">
    <property type="protein sequence ID" value="EMT61772.1"/>
    <property type="molecule type" value="Genomic_DNA"/>
</dbReference>
<dbReference type="Pfam" id="PF00202">
    <property type="entry name" value="Aminotran_3"/>
    <property type="match status" value="1"/>
</dbReference>
<dbReference type="GO" id="GO:0004040">
    <property type="term" value="F:amidase activity"/>
    <property type="evidence" value="ECO:0007669"/>
    <property type="project" value="UniProtKB-EC"/>
</dbReference>
<evidence type="ECO:0000256" key="1">
    <source>
        <dbReference type="ARBA" id="ARBA00001311"/>
    </source>
</evidence>
<dbReference type="EC" id="3.5.1.4" evidence="3"/>
<reference evidence="8" key="1">
    <citation type="submission" date="2012-09" db="EMBL/GenBank/DDBJ databases">
        <title>Genome sequencing and comparative transcriptomics of race 1 and race 4 of banana pathogen: Fusarium oxysporum f. sp. cubense.</title>
        <authorList>
            <person name="Fang X."/>
            <person name="Huang J."/>
        </authorList>
    </citation>
    <scope>NUCLEOTIDE SEQUENCE [LARGE SCALE GENOMIC DNA]</scope>
    <source>
        <strain evidence="8">race 4</strain>
    </source>
</reference>
<dbReference type="Pfam" id="PF01425">
    <property type="entry name" value="Amidase"/>
    <property type="match status" value="1"/>
</dbReference>
<keyword evidence="8" id="KW-1185">Reference proteome</keyword>
<name>N1RC09_FUSC4</name>
<dbReference type="InterPro" id="IPR015422">
    <property type="entry name" value="PyrdxlP-dep_Trfase_small"/>
</dbReference>
<keyword evidence="5" id="KW-0663">Pyridoxal phosphate</keyword>
<dbReference type="Gene3D" id="3.90.1150.10">
    <property type="entry name" value="Aspartate Aminotransferase, domain 1"/>
    <property type="match status" value="2"/>
</dbReference>
<organism evidence="7 8">
    <name type="scientific">Fusarium oxysporum f. sp. cubense (strain race 4)</name>
    <name type="common">Panama disease fungus</name>
    <dbReference type="NCBI Taxonomy" id="2502994"/>
    <lineage>
        <taxon>Eukaryota</taxon>
        <taxon>Fungi</taxon>
        <taxon>Dikarya</taxon>
        <taxon>Ascomycota</taxon>
        <taxon>Pezizomycotina</taxon>
        <taxon>Sordariomycetes</taxon>
        <taxon>Hypocreomycetidae</taxon>
        <taxon>Hypocreales</taxon>
        <taxon>Nectriaceae</taxon>
        <taxon>Fusarium</taxon>
        <taxon>Fusarium oxysporum species complex</taxon>
    </lineage>
</organism>
<evidence type="ECO:0000313" key="8">
    <source>
        <dbReference type="Proteomes" id="UP000016929"/>
    </source>
</evidence>